<proteinExistence type="predicted"/>
<reference evidence="2" key="1">
    <citation type="submission" date="2022-12" db="EMBL/GenBank/DDBJ databases">
        <title>New Phytohabitans aurantiacus sp. RD004123 nov., an actinomycete isolated from soil.</title>
        <authorList>
            <person name="Triningsih D.W."/>
            <person name="Harunari E."/>
            <person name="Igarashi Y."/>
        </authorList>
    </citation>
    <scope>NUCLEOTIDE SEQUENCE</scope>
    <source>
        <strain evidence="2">RD004123</strain>
    </source>
</reference>
<protein>
    <submittedName>
        <fullName evidence="2">MBL fold metallo-hydrolase</fullName>
    </submittedName>
</protein>
<accession>A0ABQ5QPE7</accession>
<sequence length="248" mass="26327">MRLTVLGCAGSFPGPESACSAYLVEEDGFRLLIDFGSGSLSALQRYAGLRAVDAILLTHLHCDHMLDACTYVVVRRYDPSGPLPALPVYAPAGAPDRIAAAYSQEEGPVDDVYTFYGLQPGTFPIGPFTVTVDRVNHPVETYGVRLESNGSVLTYSSDTAPCEALVRLAMGADLFLCEASYIDGVDNPPDLHLTGREAGEVATKAGVGQLLLTHLVAAWGSEADTWDAASAAFSGPIEIVRPGSRYEI</sequence>
<name>A0ABQ5QPE7_9ACTN</name>
<dbReference type="CDD" id="cd07716">
    <property type="entry name" value="RNaseZ_short-form-like_MBL-fold"/>
    <property type="match status" value="1"/>
</dbReference>
<organism evidence="2 3">
    <name type="scientific">Phytohabitans aurantiacus</name>
    <dbReference type="NCBI Taxonomy" id="3016789"/>
    <lineage>
        <taxon>Bacteria</taxon>
        <taxon>Bacillati</taxon>
        <taxon>Actinomycetota</taxon>
        <taxon>Actinomycetes</taxon>
        <taxon>Micromonosporales</taxon>
        <taxon>Micromonosporaceae</taxon>
    </lineage>
</organism>
<dbReference type="SUPFAM" id="SSF56281">
    <property type="entry name" value="Metallo-hydrolase/oxidoreductase"/>
    <property type="match status" value="1"/>
</dbReference>
<dbReference type="InterPro" id="IPR001279">
    <property type="entry name" value="Metallo-B-lactamas"/>
</dbReference>
<evidence type="ECO:0000259" key="1">
    <source>
        <dbReference type="SMART" id="SM00849"/>
    </source>
</evidence>
<dbReference type="PANTHER" id="PTHR46018:SF4">
    <property type="entry name" value="METALLO-HYDROLASE YHFI-RELATED"/>
    <property type="match status" value="1"/>
</dbReference>
<evidence type="ECO:0000313" key="3">
    <source>
        <dbReference type="Proteomes" id="UP001144280"/>
    </source>
</evidence>
<dbReference type="Proteomes" id="UP001144280">
    <property type="component" value="Unassembled WGS sequence"/>
</dbReference>
<dbReference type="RefSeq" id="WP_281892835.1">
    <property type="nucleotide sequence ID" value="NZ_BSDI01000004.1"/>
</dbReference>
<dbReference type="InterPro" id="IPR036866">
    <property type="entry name" value="RibonucZ/Hydroxyglut_hydro"/>
</dbReference>
<gene>
    <name evidence="2" type="ORF">Pa4123_10480</name>
</gene>
<feature type="domain" description="Metallo-beta-lactamase" evidence="1">
    <location>
        <begin position="18"/>
        <end position="196"/>
    </location>
</feature>
<dbReference type="PANTHER" id="PTHR46018">
    <property type="entry name" value="ZINC PHOSPHODIESTERASE ELAC PROTEIN 1"/>
    <property type="match status" value="1"/>
</dbReference>
<comment type="caution">
    <text evidence="2">The sequence shown here is derived from an EMBL/GenBank/DDBJ whole genome shotgun (WGS) entry which is preliminary data.</text>
</comment>
<dbReference type="Pfam" id="PF12706">
    <property type="entry name" value="Lactamase_B_2"/>
    <property type="match status" value="1"/>
</dbReference>
<dbReference type="EMBL" id="BSDI01000004">
    <property type="protein sequence ID" value="GLH95776.1"/>
    <property type="molecule type" value="Genomic_DNA"/>
</dbReference>
<keyword evidence="3" id="KW-1185">Reference proteome</keyword>
<dbReference type="SMART" id="SM00849">
    <property type="entry name" value="Lactamase_B"/>
    <property type="match status" value="1"/>
</dbReference>
<evidence type="ECO:0000313" key="2">
    <source>
        <dbReference type="EMBL" id="GLH95776.1"/>
    </source>
</evidence>
<dbReference type="Gene3D" id="3.60.15.10">
    <property type="entry name" value="Ribonuclease Z/Hydroxyacylglutathione hydrolase-like"/>
    <property type="match status" value="1"/>
</dbReference>